<dbReference type="RefSeq" id="WP_005978039.1">
    <property type="nucleotide sequence ID" value="NZ_CABKNW010000002.1"/>
</dbReference>
<dbReference type="EMBL" id="LS483487">
    <property type="protein sequence ID" value="SQJ01249.1"/>
    <property type="molecule type" value="Genomic_DNA"/>
</dbReference>
<dbReference type="Pfam" id="PF14062">
    <property type="entry name" value="DUF4253"/>
    <property type="match status" value="1"/>
</dbReference>
<dbReference type="AlphaFoldDB" id="A0AAX2J9Z9"/>
<reference evidence="2 3" key="1">
    <citation type="submission" date="2018-06" db="EMBL/GenBank/DDBJ databases">
        <authorList>
            <consortium name="Pathogen Informatics"/>
            <person name="Doyle S."/>
        </authorList>
    </citation>
    <scope>NUCLEOTIDE SEQUENCE [LARGE SCALE GENOMIC DNA]</scope>
    <source>
        <strain evidence="2 3">NCTC12112</strain>
    </source>
</reference>
<dbReference type="InterPro" id="IPR025349">
    <property type="entry name" value="DUF4253"/>
</dbReference>
<feature type="domain" description="DUF4253" evidence="1">
    <location>
        <begin position="109"/>
        <end position="212"/>
    </location>
</feature>
<accession>A0AAX2J9Z9</accession>
<protein>
    <recommendedName>
        <fullName evidence="1">DUF4253 domain-containing protein</fullName>
    </recommendedName>
</protein>
<organism evidence="2 3">
    <name type="scientific">Fusobacterium ulcerans</name>
    <dbReference type="NCBI Taxonomy" id="861"/>
    <lineage>
        <taxon>Bacteria</taxon>
        <taxon>Fusobacteriati</taxon>
        <taxon>Fusobacteriota</taxon>
        <taxon>Fusobacteriia</taxon>
        <taxon>Fusobacteriales</taxon>
        <taxon>Fusobacteriaceae</taxon>
        <taxon>Fusobacterium</taxon>
    </lineage>
</organism>
<proteinExistence type="predicted"/>
<name>A0AAX2J9Z9_9FUSO</name>
<evidence type="ECO:0000259" key="1">
    <source>
        <dbReference type="Pfam" id="PF14062"/>
    </source>
</evidence>
<gene>
    <name evidence="2" type="ORF">NCTC12112_01159</name>
</gene>
<dbReference type="GeneID" id="78455731"/>
<dbReference type="PROSITE" id="PS51257">
    <property type="entry name" value="PROKAR_LIPOPROTEIN"/>
    <property type="match status" value="1"/>
</dbReference>
<evidence type="ECO:0000313" key="2">
    <source>
        <dbReference type="EMBL" id="SQJ01249.1"/>
    </source>
</evidence>
<evidence type="ECO:0000313" key="3">
    <source>
        <dbReference type="Proteomes" id="UP000249008"/>
    </source>
</evidence>
<dbReference type="Proteomes" id="UP000249008">
    <property type="component" value="Chromosome 1"/>
</dbReference>
<sequence>MRKIIVLGVCLILLCSCVKKNNLSSNEEKLLNEIGFDKELIAEAKSIIKSDFKQLPAIEQETGDILKDQYFNGIYFEKYNDKYVKIKEKLEKNNYRVFLFEISYPEKHIAVIKGNDKFDVLKYRRTDGINYGLQTEDIINKISEWDKKYGVNIVGCGRDWVWIELNKLPKDLDMFSEEVYEFCPDIVDQGVGDMKKLKDSIKVNKELFLWWD</sequence>
<dbReference type="KEGG" id="ful:C4N20_12975"/>